<proteinExistence type="inferred from homology"/>
<comment type="similarity">
    <text evidence="4 12">Belongs to the aldose epimerase family.</text>
</comment>
<dbReference type="SUPFAM" id="SSF74650">
    <property type="entry name" value="Galactose mutarotase-like"/>
    <property type="match status" value="1"/>
</dbReference>
<comment type="catalytic activity">
    <reaction evidence="1 12">
        <text>alpha-D-glucose = beta-D-glucose</text>
        <dbReference type="Rhea" id="RHEA:10264"/>
        <dbReference type="ChEBI" id="CHEBI:15903"/>
        <dbReference type="ChEBI" id="CHEBI:17925"/>
        <dbReference type="EC" id="5.1.3.3"/>
    </reaction>
</comment>
<dbReference type="NCBIfam" id="NF008277">
    <property type="entry name" value="PRK11055.1"/>
    <property type="match status" value="1"/>
</dbReference>
<dbReference type="Gene3D" id="2.70.98.10">
    <property type="match status" value="1"/>
</dbReference>
<dbReference type="UniPathway" id="UPA00242"/>
<organism evidence="17">
    <name type="scientific">uncultured bacterium 162</name>
    <dbReference type="NCBI Taxonomy" id="698381"/>
    <lineage>
        <taxon>Bacteria</taxon>
        <taxon>environmental samples</taxon>
    </lineage>
</organism>
<evidence type="ECO:0000256" key="7">
    <source>
        <dbReference type="ARBA" id="ARBA00014165"/>
    </source>
</evidence>
<feature type="binding site" evidence="15">
    <location>
        <begin position="194"/>
        <end position="196"/>
    </location>
    <ligand>
        <name>beta-D-galactose</name>
        <dbReference type="ChEBI" id="CHEBI:27667"/>
    </ligand>
</feature>
<dbReference type="InterPro" id="IPR008183">
    <property type="entry name" value="Aldose_1/G6P_1-epimerase"/>
</dbReference>
<evidence type="ECO:0000256" key="6">
    <source>
        <dbReference type="ARBA" id="ARBA00013185"/>
    </source>
</evidence>
<dbReference type="EMBL" id="GU260714">
    <property type="protein sequence ID" value="ADC36154.1"/>
    <property type="molecule type" value="Genomic_DNA"/>
</dbReference>
<keyword evidence="11 12" id="KW-0119">Carbohydrate metabolism</keyword>
<evidence type="ECO:0000256" key="3">
    <source>
        <dbReference type="ARBA" id="ARBA00005028"/>
    </source>
</evidence>
<evidence type="ECO:0000256" key="14">
    <source>
        <dbReference type="PIRSR" id="PIRSR005096-2"/>
    </source>
</evidence>
<feature type="active site" description="Proton acceptor" evidence="13">
    <location>
        <position position="331"/>
    </location>
</feature>
<evidence type="ECO:0000256" key="1">
    <source>
        <dbReference type="ARBA" id="ARBA00001614"/>
    </source>
</evidence>
<dbReference type="InterPro" id="IPR018052">
    <property type="entry name" value="Ald1_epimerase_CS"/>
</dbReference>
<accession>E3T760</accession>
<keyword evidence="10 12" id="KW-0413">Isomerase</keyword>
<evidence type="ECO:0000256" key="4">
    <source>
        <dbReference type="ARBA" id="ARBA00006206"/>
    </source>
</evidence>
<reference evidence="17" key="2">
    <citation type="journal article" date="2010" name="Appl. Environ. Microbiol.">
        <title>Comparative analysis of acidobacterial genomic fragments from terrestrial and aquatic metagenomic libraries, with emphasis on acidobacteria subdivision 6.</title>
        <authorList>
            <person name="Kielak A.M."/>
            <person name="van Veen J.A."/>
            <person name="Kowalchuk G.A."/>
        </authorList>
    </citation>
    <scope>NUCLEOTIDE SEQUENCE</scope>
</reference>
<dbReference type="AlphaFoldDB" id="E3T760"/>
<dbReference type="GO" id="GO:0030246">
    <property type="term" value="F:carbohydrate binding"/>
    <property type="evidence" value="ECO:0007669"/>
    <property type="project" value="InterPro"/>
</dbReference>
<dbReference type="InterPro" id="IPR047215">
    <property type="entry name" value="Galactose_mutarotase-like"/>
</dbReference>
<feature type="binding site" evidence="14">
    <location>
        <position position="266"/>
    </location>
    <ligand>
        <name>beta-D-galactose</name>
        <dbReference type="ChEBI" id="CHEBI:27667"/>
    </ligand>
</feature>
<protein>
    <recommendedName>
        <fullName evidence="7 12">Aldose 1-epimerase</fullName>
        <ecNumber evidence="6 12">5.1.3.3</ecNumber>
    </recommendedName>
</protein>
<keyword evidence="8" id="KW-0963">Cytoplasm</keyword>
<evidence type="ECO:0000256" key="5">
    <source>
        <dbReference type="ARBA" id="ARBA00011245"/>
    </source>
</evidence>
<feature type="active site" description="Proton donor" evidence="13">
    <location>
        <position position="194"/>
    </location>
</feature>
<dbReference type="GO" id="GO:0004034">
    <property type="term" value="F:aldose 1-epimerase activity"/>
    <property type="evidence" value="ECO:0007669"/>
    <property type="project" value="UniProtKB-EC"/>
</dbReference>
<evidence type="ECO:0000256" key="12">
    <source>
        <dbReference type="PIRNR" id="PIRNR005096"/>
    </source>
</evidence>
<dbReference type="EC" id="5.1.3.3" evidence="6 12"/>
<evidence type="ECO:0000256" key="16">
    <source>
        <dbReference type="SAM" id="SignalP"/>
    </source>
</evidence>
<dbReference type="Pfam" id="PF01263">
    <property type="entry name" value="Aldose_epim"/>
    <property type="match status" value="1"/>
</dbReference>
<feature type="chain" id="PRO_5003181935" description="Aldose 1-epimerase" evidence="16">
    <location>
        <begin position="20"/>
        <end position="367"/>
    </location>
</feature>
<name>E3T760_9BACT</name>
<feature type="binding site" evidence="15">
    <location>
        <begin position="99"/>
        <end position="100"/>
    </location>
    <ligand>
        <name>beta-D-galactose</name>
        <dbReference type="ChEBI" id="CHEBI:27667"/>
    </ligand>
</feature>
<dbReference type="PROSITE" id="PS00545">
    <property type="entry name" value="ALDOSE_1_EPIMERASE"/>
    <property type="match status" value="1"/>
</dbReference>
<keyword evidence="16" id="KW-0732">Signal</keyword>
<dbReference type="PIRSF" id="PIRSF005096">
    <property type="entry name" value="GALM"/>
    <property type="match status" value="1"/>
</dbReference>
<comment type="subunit">
    <text evidence="5">Monomer.</text>
</comment>
<dbReference type="GO" id="GO:0033499">
    <property type="term" value="P:galactose catabolic process via UDP-galactose, Leloir pathway"/>
    <property type="evidence" value="ECO:0007669"/>
    <property type="project" value="TreeGrafter"/>
</dbReference>
<evidence type="ECO:0000313" key="17">
    <source>
        <dbReference type="EMBL" id="ADC36154.1"/>
    </source>
</evidence>
<evidence type="ECO:0000256" key="9">
    <source>
        <dbReference type="ARBA" id="ARBA00022553"/>
    </source>
</evidence>
<dbReference type="GO" id="GO:0006006">
    <property type="term" value="P:glucose metabolic process"/>
    <property type="evidence" value="ECO:0007669"/>
    <property type="project" value="TreeGrafter"/>
</dbReference>
<dbReference type="InterPro" id="IPR011013">
    <property type="entry name" value="Gal_mutarotase_sf_dom"/>
</dbReference>
<comment type="subcellular location">
    <subcellularLocation>
        <location evidence="2">Cytoplasm</location>
    </subcellularLocation>
</comment>
<reference evidence="17" key="1">
    <citation type="submission" date="2009-12" db="EMBL/GenBank/DDBJ databases">
        <authorList>
            <person name="Kielak A."/>
            <person name="van Veen J.A."/>
            <person name="Kowalchuk G.A."/>
        </authorList>
    </citation>
    <scope>NUCLEOTIDE SEQUENCE</scope>
</reference>
<comment type="pathway">
    <text evidence="3 12">Carbohydrate metabolism; hexose metabolism.</text>
</comment>
<sequence>MKLLRAILFAMTTAAVAHASTVTKAPFGKLADGTAVDAYTLKTPEVEARIATYGARIVAIQTKDRNGKFADIVLGHSSVEPYTHGANAYFGVVPGRYANRIAKGKFTLDGKPYQTTINDGPNMLHGGKEGFDRRIWTGKEIPNGVELTLVSPDGDQGFPGKLTAHVRYTLTGHTLRIDYSATTDKATVVNLTNHAYFNLSGEGGPSILDHVLTLDADKYTPVDATLIPTGQLAPVAGTPFDFNKPTVIGARINGANEQLKLGGGYDHNWVLRGHSGVLHPAAKVVDPISGRVLSVVTTEPGVQFYSGNFLDGSLVGKSGKKYVKRSGFCLETQHFPDSPNHPNFPSTELKPGQTYHSTTEFIFTTEK</sequence>
<dbReference type="InterPro" id="IPR014718">
    <property type="entry name" value="GH-type_carb-bd"/>
</dbReference>
<evidence type="ECO:0000256" key="13">
    <source>
        <dbReference type="PIRSR" id="PIRSR005096-1"/>
    </source>
</evidence>
<evidence type="ECO:0000256" key="15">
    <source>
        <dbReference type="PIRSR" id="PIRSR005096-3"/>
    </source>
</evidence>
<dbReference type="PANTHER" id="PTHR10091">
    <property type="entry name" value="ALDOSE-1-EPIMERASE"/>
    <property type="match status" value="1"/>
</dbReference>
<dbReference type="PANTHER" id="PTHR10091:SF0">
    <property type="entry name" value="GALACTOSE MUTAROTASE"/>
    <property type="match status" value="1"/>
</dbReference>
<keyword evidence="9" id="KW-0597">Phosphoprotein</keyword>
<dbReference type="FunFam" id="2.70.98.10:FF:000003">
    <property type="entry name" value="Aldose 1-epimerase"/>
    <property type="match status" value="1"/>
</dbReference>
<evidence type="ECO:0000256" key="10">
    <source>
        <dbReference type="ARBA" id="ARBA00023235"/>
    </source>
</evidence>
<dbReference type="CDD" id="cd09019">
    <property type="entry name" value="galactose_mutarotase_like"/>
    <property type="match status" value="1"/>
</dbReference>
<dbReference type="GO" id="GO:0005737">
    <property type="term" value="C:cytoplasm"/>
    <property type="evidence" value="ECO:0007669"/>
    <property type="project" value="UniProtKB-SubCell"/>
</dbReference>
<evidence type="ECO:0000256" key="11">
    <source>
        <dbReference type="ARBA" id="ARBA00023277"/>
    </source>
</evidence>
<evidence type="ECO:0000256" key="2">
    <source>
        <dbReference type="ARBA" id="ARBA00004496"/>
    </source>
</evidence>
<evidence type="ECO:0000256" key="8">
    <source>
        <dbReference type="ARBA" id="ARBA00022490"/>
    </source>
</evidence>
<feature type="signal peptide" evidence="16">
    <location>
        <begin position="1"/>
        <end position="19"/>
    </location>
</feature>
<dbReference type="InterPro" id="IPR015443">
    <property type="entry name" value="Aldose_1-epimerase"/>
</dbReference>